<dbReference type="SUPFAM" id="SSF57667">
    <property type="entry name" value="beta-beta-alpha zinc fingers"/>
    <property type="match status" value="1"/>
</dbReference>
<organism evidence="9 10">
    <name type="scientific">Aspergillus keveii</name>
    <dbReference type="NCBI Taxonomy" id="714993"/>
    <lineage>
        <taxon>Eukaryota</taxon>
        <taxon>Fungi</taxon>
        <taxon>Dikarya</taxon>
        <taxon>Ascomycota</taxon>
        <taxon>Pezizomycotina</taxon>
        <taxon>Eurotiomycetes</taxon>
        <taxon>Eurotiomycetidae</taxon>
        <taxon>Eurotiales</taxon>
        <taxon>Aspergillaceae</taxon>
        <taxon>Aspergillus</taxon>
        <taxon>Aspergillus subgen. Nidulantes</taxon>
    </lineage>
</organism>
<keyword evidence="10" id="KW-1185">Reference proteome</keyword>
<evidence type="ECO:0000259" key="8">
    <source>
        <dbReference type="PROSITE" id="PS50157"/>
    </source>
</evidence>
<keyword evidence="6" id="KW-0539">Nucleus</keyword>
<reference evidence="9 10" key="1">
    <citation type="submission" date="2024-07" db="EMBL/GenBank/DDBJ databases">
        <title>Section-level genome sequencing and comparative genomics of Aspergillus sections Usti and Cavernicolus.</title>
        <authorList>
            <consortium name="Lawrence Berkeley National Laboratory"/>
            <person name="Nybo J.L."/>
            <person name="Vesth T.C."/>
            <person name="Theobald S."/>
            <person name="Frisvad J.C."/>
            <person name="Larsen T.O."/>
            <person name="Kjaerboelling I."/>
            <person name="Rothschild-Mancinelli K."/>
            <person name="Lyhne E.K."/>
            <person name="Kogle M.E."/>
            <person name="Barry K."/>
            <person name="Clum A."/>
            <person name="Na H."/>
            <person name="Ledsgaard L."/>
            <person name="Lin J."/>
            <person name="Lipzen A."/>
            <person name="Kuo A."/>
            <person name="Riley R."/>
            <person name="Mondo S."/>
            <person name="Labutti K."/>
            <person name="Haridas S."/>
            <person name="Pangalinan J."/>
            <person name="Salamov A.A."/>
            <person name="Simmons B.A."/>
            <person name="Magnuson J.K."/>
            <person name="Chen J."/>
            <person name="Drula E."/>
            <person name="Henrissat B."/>
            <person name="Wiebenga A."/>
            <person name="Lubbers R.J."/>
            <person name="Gomes A.C."/>
            <person name="Makela M.R."/>
            <person name="Stajich J."/>
            <person name="Grigoriev I.V."/>
            <person name="Mortensen U.H."/>
            <person name="De Vries R.P."/>
            <person name="Baker S.E."/>
            <person name="Andersen M.R."/>
        </authorList>
    </citation>
    <scope>NUCLEOTIDE SEQUENCE [LARGE SCALE GENOMIC DNA]</scope>
    <source>
        <strain evidence="9 10">CBS 209.92</strain>
    </source>
</reference>
<dbReference type="PROSITE" id="PS50157">
    <property type="entry name" value="ZINC_FINGER_C2H2_2"/>
    <property type="match status" value="2"/>
</dbReference>
<comment type="subcellular location">
    <subcellularLocation>
        <location evidence="1">Nucleus</location>
    </subcellularLocation>
</comment>
<evidence type="ECO:0000313" key="9">
    <source>
        <dbReference type="EMBL" id="KAL2795251.1"/>
    </source>
</evidence>
<dbReference type="SMART" id="SM00355">
    <property type="entry name" value="ZnF_C2H2"/>
    <property type="match status" value="2"/>
</dbReference>
<keyword evidence="2" id="KW-0479">Metal-binding</keyword>
<evidence type="ECO:0000256" key="3">
    <source>
        <dbReference type="ARBA" id="ARBA00022737"/>
    </source>
</evidence>
<evidence type="ECO:0000313" key="10">
    <source>
        <dbReference type="Proteomes" id="UP001610563"/>
    </source>
</evidence>
<sequence length="228" mass="25272">MDPPRIHCKICAASFSRRCHYERHLYTHTDTKPYACLECGQRFSRVDSLCRHENAIHFLKPKLGKKGNYKPPIRNAPVTIGDRALQDGAPSLPCPRENITQPCPGMSSPAIIADVANRESTSPDPTPTDESLGQITNDSGCFSTADLLSWASTPQSTFNERPSATRTLPQKNGYGYQALAGKEAIVEWQKYVPLSLDGDEELESFYALDLLLEVERWYSLVNDGSVGP</sequence>
<evidence type="ECO:0000256" key="5">
    <source>
        <dbReference type="ARBA" id="ARBA00022833"/>
    </source>
</evidence>
<evidence type="ECO:0000256" key="1">
    <source>
        <dbReference type="ARBA" id="ARBA00004123"/>
    </source>
</evidence>
<dbReference type="Gene3D" id="3.30.160.60">
    <property type="entry name" value="Classic Zinc Finger"/>
    <property type="match status" value="2"/>
</dbReference>
<evidence type="ECO:0000256" key="7">
    <source>
        <dbReference type="PROSITE-ProRule" id="PRU00042"/>
    </source>
</evidence>
<evidence type="ECO:0000256" key="4">
    <source>
        <dbReference type="ARBA" id="ARBA00022771"/>
    </source>
</evidence>
<dbReference type="InterPro" id="IPR036236">
    <property type="entry name" value="Znf_C2H2_sf"/>
</dbReference>
<keyword evidence="5" id="KW-0862">Zinc</keyword>
<dbReference type="EMBL" id="JBFTWV010000036">
    <property type="protein sequence ID" value="KAL2795251.1"/>
    <property type="molecule type" value="Genomic_DNA"/>
</dbReference>
<feature type="domain" description="C2H2-type" evidence="8">
    <location>
        <begin position="34"/>
        <end position="57"/>
    </location>
</feature>
<gene>
    <name evidence="9" type="ORF">BJX66DRAFT_337036</name>
</gene>
<evidence type="ECO:0000256" key="6">
    <source>
        <dbReference type="ARBA" id="ARBA00023242"/>
    </source>
</evidence>
<feature type="domain" description="C2H2-type" evidence="8">
    <location>
        <begin position="6"/>
        <end position="33"/>
    </location>
</feature>
<evidence type="ECO:0000256" key="2">
    <source>
        <dbReference type="ARBA" id="ARBA00022723"/>
    </source>
</evidence>
<dbReference type="PANTHER" id="PTHR40626">
    <property type="entry name" value="MIP31509P"/>
    <property type="match status" value="1"/>
</dbReference>
<dbReference type="InterPro" id="IPR013087">
    <property type="entry name" value="Znf_C2H2_type"/>
</dbReference>
<dbReference type="InterPro" id="IPR051059">
    <property type="entry name" value="VerF-like"/>
</dbReference>
<dbReference type="Proteomes" id="UP001610563">
    <property type="component" value="Unassembled WGS sequence"/>
</dbReference>
<keyword evidence="4 7" id="KW-0863">Zinc-finger</keyword>
<protein>
    <recommendedName>
        <fullName evidence="8">C2H2-type domain-containing protein</fullName>
    </recommendedName>
</protein>
<dbReference type="PANTHER" id="PTHR40626:SF11">
    <property type="entry name" value="ZINC FINGER PROTEIN YPR022C"/>
    <property type="match status" value="1"/>
</dbReference>
<keyword evidence="3" id="KW-0677">Repeat</keyword>
<proteinExistence type="predicted"/>
<dbReference type="PROSITE" id="PS00028">
    <property type="entry name" value="ZINC_FINGER_C2H2_1"/>
    <property type="match status" value="2"/>
</dbReference>
<comment type="caution">
    <text evidence="9">The sequence shown here is derived from an EMBL/GenBank/DDBJ whole genome shotgun (WGS) entry which is preliminary data.</text>
</comment>
<name>A0ABR4G8D1_9EURO</name>
<accession>A0ABR4G8D1</accession>